<evidence type="ECO:0000256" key="1">
    <source>
        <dbReference type="ARBA" id="ARBA00007198"/>
    </source>
</evidence>
<name>A0A560H007_9PROT</name>
<dbReference type="Pfam" id="PF03960">
    <property type="entry name" value="ArsC"/>
    <property type="match status" value="1"/>
</dbReference>
<proteinExistence type="inferred from homology"/>
<keyword evidence="9" id="KW-1185">Reference proteome</keyword>
<dbReference type="EMBL" id="VITR01000011">
    <property type="protein sequence ID" value="TWB39064.1"/>
    <property type="molecule type" value="Genomic_DNA"/>
</dbReference>
<dbReference type="Proteomes" id="UP000315751">
    <property type="component" value="Unassembled WGS sequence"/>
</dbReference>
<dbReference type="CDD" id="cd03034">
    <property type="entry name" value="ArsC_ArsC"/>
    <property type="match status" value="1"/>
</dbReference>
<dbReference type="PROSITE" id="PS51353">
    <property type="entry name" value="ARSC"/>
    <property type="match status" value="1"/>
</dbReference>
<dbReference type="Gene3D" id="3.40.30.10">
    <property type="entry name" value="Glutaredoxin"/>
    <property type="match status" value="1"/>
</dbReference>
<sequence length="281" mass="30287">MSRVTIYHNPACGTSRNVLALLERARTEPEVVEYLKTPPSRDVLADLIRRMGLPVRQVLRRKGTPYAELGLDDPKWTDDELLDFMMAHPILINRPIVVTPRGVTLCRPSDVVLDLLPDLPPMDINLADLDKEEGVPFLKDTPIPASHPGLVAALTAAGLPVADLADGEGKFFAYWTLGGTLAGYGGYVPLDADVLVRSVVVPAAAQGKGIGRTLVALLLRRAWEEGHQRAWLLTTSAGGFFEKAGFKPVSRDQAPASVLATPQAQGLCPSTATLLSRTITV</sequence>
<dbReference type="AlphaFoldDB" id="A0A560H007"/>
<dbReference type="InterPro" id="IPR006660">
    <property type="entry name" value="Arsenate_reductase-like"/>
</dbReference>
<dbReference type="Gene3D" id="3.40.630.30">
    <property type="match status" value="1"/>
</dbReference>
<accession>A0A560H007</accession>
<evidence type="ECO:0000256" key="5">
    <source>
        <dbReference type="ARBA" id="ARBA00039879"/>
    </source>
</evidence>
<dbReference type="NCBIfam" id="TIGR00014">
    <property type="entry name" value="arsC"/>
    <property type="match status" value="1"/>
</dbReference>
<reference evidence="8 9" key="1">
    <citation type="submission" date="2019-06" db="EMBL/GenBank/DDBJ databases">
        <title>Genomic Encyclopedia of Type Strains, Phase IV (KMG-V): Genome sequencing to study the core and pangenomes of soil and plant-associated prokaryotes.</title>
        <authorList>
            <person name="Whitman W."/>
        </authorList>
    </citation>
    <scope>NUCLEOTIDE SEQUENCE [LARGE SCALE GENOMIC DNA]</scope>
    <source>
        <strain evidence="8 9">BR 11622</strain>
    </source>
</reference>
<dbReference type="OrthoDB" id="9790554at2"/>
<dbReference type="InterPro" id="IPR000182">
    <property type="entry name" value="GNAT_dom"/>
</dbReference>
<dbReference type="EC" id="1.20.4.1" evidence="4"/>
<comment type="caution">
    <text evidence="8">The sequence shown here is derived from an EMBL/GenBank/DDBJ whole genome shotgun (WGS) entry which is preliminary data.</text>
</comment>
<evidence type="ECO:0000256" key="4">
    <source>
        <dbReference type="ARBA" id="ARBA00038969"/>
    </source>
</evidence>
<dbReference type="PANTHER" id="PTHR30041">
    <property type="entry name" value="ARSENATE REDUCTASE"/>
    <property type="match status" value="1"/>
</dbReference>
<dbReference type="PANTHER" id="PTHR30041:SF5">
    <property type="entry name" value="ARSENATE REDUCTASE-RELATED"/>
    <property type="match status" value="1"/>
</dbReference>
<evidence type="ECO:0000256" key="3">
    <source>
        <dbReference type="ARBA" id="ARBA00023002"/>
    </source>
</evidence>
<organism evidence="8 9">
    <name type="scientific">Nitrospirillum amazonense</name>
    <dbReference type="NCBI Taxonomy" id="28077"/>
    <lineage>
        <taxon>Bacteria</taxon>
        <taxon>Pseudomonadati</taxon>
        <taxon>Pseudomonadota</taxon>
        <taxon>Alphaproteobacteria</taxon>
        <taxon>Rhodospirillales</taxon>
        <taxon>Azospirillaceae</taxon>
        <taxon>Nitrospirillum</taxon>
    </lineage>
</organism>
<evidence type="ECO:0000256" key="6">
    <source>
        <dbReference type="PROSITE-ProRule" id="PRU01282"/>
    </source>
</evidence>
<dbReference type="SUPFAM" id="SSF52833">
    <property type="entry name" value="Thioredoxin-like"/>
    <property type="match status" value="1"/>
</dbReference>
<evidence type="ECO:0000259" key="7">
    <source>
        <dbReference type="PROSITE" id="PS51186"/>
    </source>
</evidence>
<gene>
    <name evidence="8" type="ORF">FBZ90_11159</name>
</gene>
<comment type="similarity">
    <text evidence="1 6">Belongs to the ArsC family.</text>
</comment>
<feature type="domain" description="N-acetyltransferase" evidence="7">
    <location>
        <begin position="122"/>
        <end position="280"/>
    </location>
</feature>
<dbReference type="GO" id="GO:0016747">
    <property type="term" value="F:acyltransferase activity, transferring groups other than amino-acyl groups"/>
    <property type="evidence" value="ECO:0007669"/>
    <property type="project" value="InterPro"/>
</dbReference>
<protein>
    <recommendedName>
        <fullName evidence="5">Arsenate reductase</fullName>
        <ecNumber evidence="4">1.20.4.1</ecNumber>
    </recommendedName>
</protein>
<evidence type="ECO:0000313" key="9">
    <source>
        <dbReference type="Proteomes" id="UP000315751"/>
    </source>
</evidence>
<evidence type="ECO:0000313" key="8">
    <source>
        <dbReference type="EMBL" id="TWB39064.1"/>
    </source>
</evidence>
<dbReference type="CDD" id="cd04301">
    <property type="entry name" value="NAT_SF"/>
    <property type="match status" value="1"/>
</dbReference>
<dbReference type="NCBIfam" id="NF040501">
    <property type="entry name" value="resist_ArsN2"/>
    <property type="match status" value="1"/>
</dbReference>
<dbReference type="PROSITE" id="PS51186">
    <property type="entry name" value="GNAT"/>
    <property type="match status" value="1"/>
</dbReference>
<dbReference type="SUPFAM" id="SSF55729">
    <property type="entry name" value="Acyl-CoA N-acyltransferases (Nat)"/>
    <property type="match status" value="1"/>
</dbReference>
<dbReference type="InterPro" id="IPR016181">
    <property type="entry name" value="Acyl_CoA_acyltransferase"/>
</dbReference>
<keyword evidence="3" id="KW-0560">Oxidoreductase</keyword>
<dbReference type="Pfam" id="PF00583">
    <property type="entry name" value="Acetyltransf_1"/>
    <property type="match status" value="1"/>
</dbReference>
<dbReference type="GO" id="GO:0046685">
    <property type="term" value="P:response to arsenic-containing substance"/>
    <property type="evidence" value="ECO:0007669"/>
    <property type="project" value="UniProtKB-KW"/>
</dbReference>
<dbReference type="InterPro" id="IPR036249">
    <property type="entry name" value="Thioredoxin-like_sf"/>
</dbReference>
<dbReference type="InterPro" id="IPR006659">
    <property type="entry name" value="Arsenate_reductase"/>
</dbReference>
<keyword evidence="2" id="KW-0059">Arsenical resistance</keyword>
<dbReference type="GO" id="GO:0008794">
    <property type="term" value="F:arsenate reductase (glutaredoxin) activity"/>
    <property type="evidence" value="ECO:0007669"/>
    <property type="project" value="UniProtKB-EC"/>
</dbReference>
<evidence type="ECO:0000256" key="2">
    <source>
        <dbReference type="ARBA" id="ARBA00022849"/>
    </source>
</evidence>